<dbReference type="OrthoDB" id="7786516at2759"/>
<dbReference type="AlphaFoldDB" id="A0A9Q0MTP2"/>
<comment type="similarity">
    <text evidence="2 4">Belongs to the peptidase S9A family.</text>
</comment>
<keyword evidence="4" id="KW-0720">Serine protease</keyword>
<dbReference type="GO" id="GO:0070012">
    <property type="term" value="F:oligopeptidase activity"/>
    <property type="evidence" value="ECO:0007669"/>
    <property type="project" value="TreeGrafter"/>
</dbReference>
<accession>A0A9Q0MTP2</accession>
<evidence type="ECO:0000256" key="2">
    <source>
        <dbReference type="ARBA" id="ARBA00005228"/>
    </source>
</evidence>
<dbReference type="GO" id="GO:0006508">
    <property type="term" value="P:proteolysis"/>
    <property type="evidence" value="ECO:0007669"/>
    <property type="project" value="UniProtKB-KW"/>
</dbReference>
<keyword evidence="4" id="KW-0378">Hydrolase</keyword>
<name>A0A9Q0MTP2_9DIPT</name>
<dbReference type="PANTHER" id="PTHR42881">
    <property type="entry name" value="PROLYL ENDOPEPTIDASE"/>
    <property type="match status" value="1"/>
</dbReference>
<protein>
    <recommendedName>
        <fullName evidence="3 4">Prolyl endopeptidase</fullName>
        <ecNumber evidence="4">3.4.21.-</ecNumber>
    </recommendedName>
</protein>
<evidence type="ECO:0000313" key="7">
    <source>
        <dbReference type="EMBL" id="KAJ6636840.1"/>
    </source>
</evidence>
<keyword evidence="8" id="KW-1185">Reference proteome</keyword>
<evidence type="ECO:0000256" key="4">
    <source>
        <dbReference type="RuleBase" id="RU368024"/>
    </source>
</evidence>
<keyword evidence="4" id="KW-0645">Protease</keyword>
<dbReference type="InterPro" id="IPR029058">
    <property type="entry name" value="AB_hydrolase_fold"/>
</dbReference>
<keyword evidence="5" id="KW-0472">Membrane</keyword>
<feature type="transmembrane region" description="Helical" evidence="5">
    <location>
        <begin position="7"/>
        <end position="25"/>
    </location>
</feature>
<feature type="domain" description="Peptidase S9 prolyl oligopeptidase catalytic" evidence="6">
    <location>
        <begin position="17"/>
        <end position="226"/>
    </location>
</feature>
<dbReference type="GO" id="GO:0005829">
    <property type="term" value="C:cytosol"/>
    <property type="evidence" value="ECO:0007669"/>
    <property type="project" value="TreeGrafter"/>
</dbReference>
<dbReference type="Gene3D" id="3.40.50.1820">
    <property type="entry name" value="alpha/beta hydrolase"/>
    <property type="match status" value="1"/>
</dbReference>
<dbReference type="GO" id="GO:0004252">
    <property type="term" value="F:serine-type endopeptidase activity"/>
    <property type="evidence" value="ECO:0007669"/>
    <property type="project" value="UniProtKB-UniRule"/>
</dbReference>
<proteinExistence type="inferred from homology"/>
<evidence type="ECO:0000313" key="8">
    <source>
        <dbReference type="Proteomes" id="UP001151699"/>
    </source>
</evidence>
<dbReference type="InterPro" id="IPR001375">
    <property type="entry name" value="Peptidase_S9_cat"/>
</dbReference>
<dbReference type="PRINTS" id="PR00862">
    <property type="entry name" value="PROLIGOPTASE"/>
</dbReference>
<dbReference type="EC" id="3.4.21.-" evidence="4"/>
<dbReference type="Proteomes" id="UP001151699">
    <property type="component" value="Chromosome C"/>
</dbReference>
<gene>
    <name evidence="7" type="primary">Prep_1</name>
    <name evidence="7" type="ORF">Bhyg_15435</name>
</gene>
<evidence type="ECO:0000256" key="5">
    <source>
        <dbReference type="SAM" id="Phobius"/>
    </source>
</evidence>
<keyword evidence="5" id="KW-0812">Transmembrane</keyword>
<dbReference type="EMBL" id="WJQU01000004">
    <property type="protein sequence ID" value="KAJ6636840.1"/>
    <property type="molecule type" value="Genomic_DNA"/>
</dbReference>
<dbReference type="InterPro" id="IPR002470">
    <property type="entry name" value="Peptidase_S9A"/>
</dbReference>
<dbReference type="SUPFAM" id="SSF53474">
    <property type="entry name" value="alpha/beta-Hydrolases"/>
    <property type="match status" value="1"/>
</dbReference>
<feature type="non-terminal residue" evidence="7">
    <location>
        <position position="1"/>
    </location>
</feature>
<organism evidence="7 8">
    <name type="scientific">Pseudolycoriella hygida</name>
    <dbReference type="NCBI Taxonomy" id="35572"/>
    <lineage>
        <taxon>Eukaryota</taxon>
        <taxon>Metazoa</taxon>
        <taxon>Ecdysozoa</taxon>
        <taxon>Arthropoda</taxon>
        <taxon>Hexapoda</taxon>
        <taxon>Insecta</taxon>
        <taxon>Pterygota</taxon>
        <taxon>Neoptera</taxon>
        <taxon>Endopterygota</taxon>
        <taxon>Diptera</taxon>
        <taxon>Nematocera</taxon>
        <taxon>Sciaroidea</taxon>
        <taxon>Sciaridae</taxon>
        <taxon>Pseudolycoriella</taxon>
    </lineage>
</organism>
<dbReference type="InterPro" id="IPR051167">
    <property type="entry name" value="Prolyl_oligopep/macrocyclase"/>
</dbReference>
<evidence type="ECO:0000256" key="3">
    <source>
        <dbReference type="ARBA" id="ARBA00016310"/>
    </source>
</evidence>
<dbReference type="Pfam" id="PF00326">
    <property type="entry name" value="Peptidase_S9"/>
    <property type="match status" value="1"/>
</dbReference>
<evidence type="ECO:0000259" key="6">
    <source>
        <dbReference type="Pfam" id="PF00326"/>
    </source>
</evidence>
<sequence length="235" mass="26812">MLPQFKLIYLLFIELFNAIVVIIYIRGGGELGDDWLLKSSEMETSFSDLIVGVEYLKSKAYKDLIDARKIAFLGISHGGVAGSVAINKRRDLFRAVIFQNANVDLIHDLPTKGHLWAKQYGNLNKKEDYDNIKRYAPLLHITEPKSPEDAYPITLVVASRYDEVVDFANSLKYVALRRAHSNKSIQKDKPILLKVINSGGHHYESAEKRELFDTIFAKLEFLAQAMDLKFDTKYQ</sequence>
<comment type="catalytic activity">
    <reaction evidence="1">
        <text>Hydrolysis of Pro-|-Xaa &gt;&gt; Ala-|-Xaa in oligopeptides.</text>
        <dbReference type="EC" id="3.4.21.26"/>
    </reaction>
</comment>
<keyword evidence="5" id="KW-1133">Transmembrane helix</keyword>
<reference evidence="7" key="1">
    <citation type="submission" date="2022-07" db="EMBL/GenBank/DDBJ databases">
        <authorList>
            <person name="Trinca V."/>
            <person name="Uliana J.V.C."/>
            <person name="Torres T.T."/>
            <person name="Ward R.J."/>
            <person name="Monesi N."/>
        </authorList>
    </citation>
    <scope>NUCLEOTIDE SEQUENCE</scope>
    <source>
        <strain evidence="7">HSMRA1968</strain>
        <tissue evidence="7">Whole embryos</tissue>
    </source>
</reference>
<evidence type="ECO:0000256" key="1">
    <source>
        <dbReference type="ARBA" id="ARBA00001070"/>
    </source>
</evidence>
<dbReference type="PANTHER" id="PTHR42881:SF2">
    <property type="entry name" value="PROLYL ENDOPEPTIDASE"/>
    <property type="match status" value="1"/>
</dbReference>
<comment type="caution">
    <text evidence="7">The sequence shown here is derived from an EMBL/GenBank/DDBJ whole genome shotgun (WGS) entry which is preliminary data.</text>
</comment>